<dbReference type="HOGENOM" id="CLU_043525_0_0_9"/>
<evidence type="ECO:0000256" key="2">
    <source>
        <dbReference type="ARBA" id="ARBA00022448"/>
    </source>
</evidence>
<gene>
    <name evidence="11" type="ORF">bcere0026_12830</name>
</gene>
<evidence type="ECO:0000256" key="5">
    <source>
        <dbReference type="ARBA" id="ARBA00022692"/>
    </source>
</evidence>
<comment type="caution">
    <text evidence="11">The sequence shown here is derived from an EMBL/GenBank/DDBJ whole genome shotgun (WGS) entry which is preliminary data.</text>
</comment>
<keyword evidence="5 9" id="KW-0812">Transmembrane</keyword>
<comment type="similarity">
    <text evidence="8">Belongs to the NhaC Na(+)/H(+) (TC 2.A.35) antiporter family.</text>
</comment>
<feature type="transmembrane region" description="Helical" evidence="9">
    <location>
        <begin position="157"/>
        <end position="178"/>
    </location>
</feature>
<comment type="subcellular location">
    <subcellularLocation>
        <location evidence="1">Cell membrane</location>
        <topology evidence="1">Multi-pass membrane protein</topology>
    </subcellularLocation>
</comment>
<keyword evidence="7 9" id="KW-0472">Membrane</keyword>
<proteinExistence type="inferred from homology"/>
<feature type="domain" description="Na+/H+ antiporter NhaC-like C-terminal" evidence="10">
    <location>
        <begin position="1"/>
        <end position="85"/>
    </location>
</feature>
<name>C2XRH0_BACMY</name>
<dbReference type="PANTHER" id="PTHR33451:SF5">
    <property type="entry name" value="NA+_H+ ANTIPORTER"/>
    <property type="match status" value="1"/>
</dbReference>
<evidence type="ECO:0000256" key="1">
    <source>
        <dbReference type="ARBA" id="ARBA00004651"/>
    </source>
</evidence>
<feature type="transmembrane region" description="Helical" evidence="9">
    <location>
        <begin position="199"/>
        <end position="221"/>
    </location>
</feature>
<keyword evidence="2" id="KW-0813">Transport</keyword>
<keyword evidence="3" id="KW-0050">Antiport</keyword>
<evidence type="ECO:0000256" key="4">
    <source>
        <dbReference type="ARBA" id="ARBA00022475"/>
    </source>
</evidence>
<feature type="transmembrane region" description="Helical" evidence="9">
    <location>
        <begin position="278"/>
        <end position="297"/>
    </location>
</feature>
<feature type="transmembrane region" description="Helical" evidence="9">
    <location>
        <begin position="110"/>
        <end position="137"/>
    </location>
</feature>
<dbReference type="EMBL" id="ACMP01000049">
    <property type="protein sequence ID" value="EEL71715.1"/>
    <property type="molecule type" value="Genomic_DNA"/>
</dbReference>
<dbReference type="PANTHER" id="PTHR33451">
    <property type="entry name" value="MALATE-2H(+)/NA(+)-LACTATE ANTIPORTER"/>
    <property type="match status" value="1"/>
</dbReference>
<organism evidence="11">
    <name type="scientific">Bacillus mycoides</name>
    <dbReference type="NCBI Taxonomy" id="1405"/>
    <lineage>
        <taxon>Bacteria</taxon>
        <taxon>Bacillati</taxon>
        <taxon>Bacillota</taxon>
        <taxon>Bacilli</taxon>
        <taxon>Bacillales</taxon>
        <taxon>Bacillaceae</taxon>
        <taxon>Bacillus</taxon>
        <taxon>Bacillus cereus group</taxon>
    </lineage>
</organism>
<dbReference type="GO" id="GO:0005886">
    <property type="term" value="C:plasma membrane"/>
    <property type="evidence" value="ECO:0007669"/>
    <property type="project" value="UniProtKB-SubCell"/>
</dbReference>
<evidence type="ECO:0000313" key="11">
    <source>
        <dbReference type="EMBL" id="EEL71715.1"/>
    </source>
</evidence>
<dbReference type="InterPro" id="IPR018461">
    <property type="entry name" value="Na/H_Antiport_NhaC-like_C"/>
</dbReference>
<evidence type="ECO:0000256" key="6">
    <source>
        <dbReference type="ARBA" id="ARBA00022989"/>
    </source>
</evidence>
<protein>
    <submittedName>
        <fullName evidence="11">Na+ antiporter NhaC</fullName>
    </submittedName>
</protein>
<dbReference type="InterPro" id="IPR052180">
    <property type="entry name" value="NhaC_Na-H+_Antiporter"/>
</dbReference>
<dbReference type="Pfam" id="PF03553">
    <property type="entry name" value="Na_H_antiporter"/>
    <property type="match status" value="2"/>
</dbReference>
<dbReference type="AlphaFoldDB" id="C2XRH0"/>
<evidence type="ECO:0000256" key="3">
    <source>
        <dbReference type="ARBA" id="ARBA00022449"/>
    </source>
</evidence>
<reference evidence="11" key="1">
    <citation type="journal article" date="2012" name="Genome Res.">
        <title>Genomic characterization of the Bacillus cereus sensu lato species: Backdrop to the evolution of Bacillus anthracis.</title>
        <authorList>
            <person name="Zwick M.E."/>
            <person name="Joseph S.J."/>
            <person name="Didelot X."/>
            <person name="Chen P.E."/>
            <person name="Bishop-Lilly K.A."/>
            <person name="Stewart A.C."/>
            <person name="Willner K."/>
            <person name="Nolan N."/>
            <person name="Lentz S."/>
            <person name="Thomason M.K."/>
            <person name="Sozhamannan S."/>
            <person name="Mateczun A.J."/>
            <person name="Du L."/>
            <person name="Read T.D."/>
        </authorList>
    </citation>
    <scope>NUCLEOTIDE SEQUENCE [LARGE SCALE GENOMIC DNA]</scope>
    <source>
        <strain evidence="11">AH603</strain>
    </source>
</reference>
<evidence type="ECO:0000256" key="7">
    <source>
        <dbReference type="ARBA" id="ARBA00023136"/>
    </source>
</evidence>
<evidence type="ECO:0000259" key="10">
    <source>
        <dbReference type="Pfam" id="PF03553"/>
    </source>
</evidence>
<accession>C2XRH0</accession>
<sequence>MGTSMGTIAALAPIAVGISGQTDISIALTMATVVGGAMFGDNLSFISDTTIAAVRSQGTEMKDKFKTNFLIVLPAAIITIVILVMITLGNDTEIKAHTFDWVKILPYAGVLVTALLGWNVLIVLTGGTVLSGVIGLIDGSYTLESFFKSVTTGMGGMMELVLLAILIGGMVELIQYNGGIQYLMNLLTRNIRSKKGAEFGIAGLVSMTNMCTANNTISIIFTGPLAKNIADQYEIDPRKSASVLDLFSCCVQGLIPYGAQMLTAAGFAALSPVELLPYAFYPILVGVCGIISILIGFPRFSKVAEKKEYHKTA</sequence>
<dbReference type="GO" id="GO:0015297">
    <property type="term" value="F:antiporter activity"/>
    <property type="evidence" value="ECO:0007669"/>
    <property type="project" value="UniProtKB-KW"/>
</dbReference>
<evidence type="ECO:0000256" key="8">
    <source>
        <dbReference type="ARBA" id="ARBA00038435"/>
    </source>
</evidence>
<keyword evidence="6 9" id="KW-1133">Transmembrane helix</keyword>
<evidence type="ECO:0000256" key="9">
    <source>
        <dbReference type="SAM" id="Phobius"/>
    </source>
</evidence>
<feature type="transmembrane region" description="Helical" evidence="9">
    <location>
        <begin position="69"/>
        <end position="89"/>
    </location>
</feature>
<dbReference type="Proteomes" id="UP000001753">
    <property type="component" value="Chromosome"/>
</dbReference>
<feature type="domain" description="Na+/H+ antiporter NhaC-like C-terminal" evidence="10">
    <location>
        <begin position="119"/>
        <end position="297"/>
    </location>
</feature>
<keyword evidence="4" id="KW-1003">Cell membrane</keyword>